<gene>
    <name evidence="3" type="ORF">SAMN05660464_2352</name>
</gene>
<keyword evidence="3" id="KW-0547">Nucleotide-binding</keyword>
<keyword evidence="4" id="KW-1185">Reference proteome</keyword>
<feature type="compositionally biased region" description="Basic and acidic residues" evidence="1">
    <location>
        <begin position="342"/>
        <end position="353"/>
    </location>
</feature>
<dbReference type="InterPro" id="IPR050625">
    <property type="entry name" value="ParA/MinD_ATPase"/>
</dbReference>
<dbReference type="InterPro" id="IPR059050">
    <property type="entry name" value="Rv3660c_N"/>
</dbReference>
<dbReference type="GO" id="GO:0005524">
    <property type="term" value="F:ATP binding"/>
    <property type="evidence" value="ECO:0007669"/>
    <property type="project" value="TreeGrafter"/>
</dbReference>
<name>A0A1I5N7P1_9ACTN</name>
<dbReference type="SUPFAM" id="SSF52540">
    <property type="entry name" value="P-loop containing nucleoside triphosphate hydrolases"/>
    <property type="match status" value="1"/>
</dbReference>
<reference evidence="4" key="1">
    <citation type="submission" date="2016-10" db="EMBL/GenBank/DDBJ databases">
        <authorList>
            <person name="Varghese N."/>
            <person name="Submissions S."/>
        </authorList>
    </citation>
    <scope>NUCLEOTIDE SEQUENCE [LARGE SCALE GENOMIC DNA]</scope>
    <source>
        <strain evidence="4">DSM 44208</strain>
    </source>
</reference>
<dbReference type="GO" id="GO:0005829">
    <property type="term" value="C:cytosol"/>
    <property type="evidence" value="ECO:0007669"/>
    <property type="project" value="TreeGrafter"/>
</dbReference>
<evidence type="ECO:0000313" key="4">
    <source>
        <dbReference type="Proteomes" id="UP000198857"/>
    </source>
</evidence>
<dbReference type="PANTHER" id="PTHR43384">
    <property type="entry name" value="SEPTUM SITE-DETERMINING PROTEIN MIND HOMOLOG, CHLOROPLASTIC-RELATED"/>
    <property type="match status" value="1"/>
</dbReference>
<proteinExistence type="predicted"/>
<dbReference type="STRING" id="1523247.SAMN05660464_2352"/>
<dbReference type="Gene3D" id="3.40.50.300">
    <property type="entry name" value="P-loop containing nucleotide triphosphate hydrolases"/>
    <property type="match status" value="1"/>
</dbReference>
<sequence>MVSADEELLDDVLRVLAAAGTEPQVATGGPALRRAHRDAALVLLGADALAGAAVRSLPRRSGVVVVAAAPLPPAAWAAAVELGAERVAVLPADEAWLVARAAGAVRSPVERGRLVVVGGSCGGAGASTLAAALAVTAAHDAGGALLVDADVWGGGLDLLLGAEDAEGLRWPALTGIRGRVAGDALLAALPEVGGVHVLAASREVPERLPPEALTAVVDAARSAGRPVVVDLPRPGPGGTALAEAALAEADLAVLVVPARLRAASAARLLLCGPPGGPVPWSAARLVVRPVRGGLSAQDVAAVTGRPVAGELVHDRGLLARGERGEPPSVTPRSPLGVLTRRLLGDRDGRERAA</sequence>
<dbReference type="Proteomes" id="UP000198857">
    <property type="component" value="Unassembled WGS sequence"/>
</dbReference>
<dbReference type="PANTHER" id="PTHR43384:SF11">
    <property type="entry name" value="SEPTUM SITE DETERMINING PROTEIN"/>
    <property type="match status" value="1"/>
</dbReference>
<dbReference type="GO" id="GO:0004386">
    <property type="term" value="F:helicase activity"/>
    <property type="evidence" value="ECO:0007669"/>
    <property type="project" value="UniProtKB-KW"/>
</dbReference>
<evidence type="ECO:0000256" key="1">
    <source>
        <dbReference type="SAM" id="MobiDB-lite"/>
    </source>
</evidence>
<dbReference type="GO" id="GO:0009898">
    <property type="term" value="C:cytoplasmic side of plasma membrane"/>
    <property type="evidence" value="ECO:0007669"/>
    <property type="project" value="TreeGrafter"/>
</dbReference>
<dbReference type="GO" id="GO:0016887">
    <property type="term" value="F:ATP hydrolysis activity"/>
    <property type="evidence" value="ECO:0007669"/>
    <property type="project" value="TreeGrafter"/>
</dbReference>
<dbReference type="InterPro" id="IPR022521">
    <property type="entry name" value="Rv3660c"/>
</dbReference>
<keyword evidence="3" id="KW-0378">Hydrolase</keyword>
<dbReference type="EMBL" id="FOWQ01000003">
    <property type="protein sequence ID" value="SFP17753.1"/>
    <property type="molecule type" value="Genomic_DNA"/>
</dbReference>
<dbReference type="Pfam" id="PF26563">
    <property type="entry name" value="Rv3660c_N"/>
    <property type="match status" value="1"/>
</dbReference>
<feature type="domain" description="Rv3660c-like CheY-like N-terminal" evidence="2">
    <location>
        <begin position="3"/>
        <end position="109"/>
    </location>
</feature>
<organism evidence="3 4">
    <name type="scientific">Geodermatophilus dictyosporus</name>
    <dbReference type="NCBI Taxonomy" id="1523247"/>
    <lineage>
        <taxon>Bacteria</taxon>
        <taxon>Bacillati</taxon>
        <taxon>Actinomycetota</taxon>
        <taxon>Actinomycetes</taxon>
        <taxon>Geodermatophilales</taxon>
        <taxon>Geodermatophilaceae</taxon>
        <taxon>Geodermatophilus</taxon>
    </lineage>
</organism>
<dbReference type="GO" id="GO:0051782">
    <property type="term" value="P:negative regulation of cell division"/>
    <property type="evidence" value="ECO:0007669"/>
    <property type="project" value="TreeGrafter"/>
</dbReference>
<dbReference type="NCBIfam" id="TIGR03815">
    <property type="entry name" value="CpaE_hom_Actino"/>
    <property type="match status" value="1"/>
</dbReference>
<dbReference type="InterPro" id="IPR027417">
    <property type="entry name" value="P-loop_NTPase"/>
</dbReference>
<feature type="region of interest" description="Disordered" evidence="1">
    <location>
        <begin position="320"/>
        <end position="353"/>
    </location>
</feature>
<protein>
    <submittedName>
        <fullName evidence="3">Helicase/secretion neighborhood CpaE-like protein</fullName>
    </submittedName>
</protein>
<keyword evidence="3" id="KW-0347">Helicase</keyword>
<evidence type="ECO:0000259" key="2">
    <source>
        <dbReference type="Pfam" id="PF26563"/>
    </source>
</evidence>
<keyword evidence="3" id="KW-0067">ATP-binding</keyword>
<dbReference type="AlphaFoldDB" id="A0A1I5N7P1"/>
<evidence type="ECO:0000313" key="3">
    <source>
        <dbReference type="EMBL" id="SFP17753.1"/>
    </source>
</evidence>
<accession>A0A1I5N7P1</accession>